<name>A0A9X2WDW5_9GAMM</name>
<dbReference type="RefSeq" id="WP_260975501.1">
    <property type="nucleotide sequence ID" value="NZ_JAOANI010000014.1"/>
</dbReference>
<comment type="caution">
    <text evidence="1">The sequence shown here is derived from an EMBL/GenBank/DDBJ whole genome shotgun (WGS) entry which is preliminary data.</text>
</comment>
<reference evidence="1" key="2">
    <citation type="submission" date="2022-08" db="EMBL/GenBank/DDBJ databases">
        <authorList>
            <person name="Dong C."/>
        </authorList>
    </citation>
    <scope>NUCLEOTIDE SEQUENCE</scope>
    <source>
        <strain evidence="1">59MF3M-4</strain>
    </source>
</reference>
<dbReference type="EMBL" id="JAOANI010000014">
    <property type="protein sequence ID" value="MCT7358603.1"/>
    <property type="molecule type" value="Genomic_DNA"/>
</dbReference>
<proteinExistence type="predicted"/>
<reference evidence="1" key="1">
    <citation type="journal article" date="2022" name="Front. Microbiol.">
        <title>Genome-based taxonomic rearrangement of Oceanobacter-related bacteria including the description of Thalassolituus hydrocarbonoclasticus sp. nov. and Thalassolituus pacificus sp. nov. and emended description of the genus Thalassolituus.</title>
        <authorList>
            <person name="Dong C."/>
            <person name="Wei L."/>
            <person name="Wang J."/>
            <person name="Lai Q."/>
            <person name="Huang Z."/>
            <person name="Shao Z."/>
        </authorList>
    </citation>
    <scope>NUCLEOTIDE SEQUENCE</scope>
    <source>
        <strain evidence="1">59MF3M-4</strain>
    </source>
</reference>
<evidence type="ECO:0000313" key="1">
    <source>
        <dbReference type="EMBL" id="MCT7358603.1"/>
    </source>
</evidence>
<gene>
    <name evidence="1" type="ORF">NYR02_06170</name>
</gene>
<protein>
    <submittedName>
        <fullName evidence="1">Uncharacterized protein</fullName>
    </submittedName>
</protein>
<accession>A0A9X2WDW5</accession>
<dbReference type="AlphaFoldDB" id="A0A9X2WDW5"/>
<organism evidence="1 2">
    <name type="scientific">Thalassolituus pacificus</name>
    <dbReference type="NCBI Taxonomy" id="2975440"/>
    <lineage>
        <taxon>Bacteria</taxon>
        <taxon>Pseudomonadati</taxon>
        <taxon>Pseudomonadota</taxon>
        <taxon>Gammaproteobacteria</taxon>
        <taxon>Oceanospirillales</taxon>
        <taxon>Oceanospirillaceae</taxon>
        <taxon>Thalassolituus</taxon>
    </lineage>
</organism>
<evidence type="ECO:0000313" key="2">
    <source>
        <dbReference type="Proteomes" id="UP001147830"/>
    </source>
</evidence>
<keyword evidence="2" id="KW-1185">Reference proteome</keyword>
<sequence>MATISERTVFGFKKTIVDGVVYASIYVGFQTDETDHAEGMGGYQITRMSCDPHVCDALDPRAAYPINVRLSVRQKIKSGTMTEFAMKVLPDASSPASAPKKTA</sequence>
<dbReference type="Proteomes" id="UP001147830">
    <property type="component" value="Unassembled WGS sequence"/>
</dbReference>